<accession>A0A2T3NLM4</accession>
<comment type="caution">
    <text evidence="4">The sequence shown here is derived from an EMBL/GenBank/DDBJ whole genome shotgun (WGS) entry which is preliminary data.</text>
</comment>
<dbReference type="Gene3D" id="2.40.50.100">
    <property type="match status" value="1"/>
</dbReference>
<dbReference type="NCBIfam" id="TIGR01730">
    <property type="entry name" value="RND_mfp"/>
    <property type="match status" value="1"/>
</dbReference>
<protein>
    <submittedName>
        <fullName evidence="4">Efflux RND transporter periplasmic adaptor subunit</fullName>
    </submittedName>
</protein>
<sequence>MKIITPYALAPIAILVLGGCSDNTPPAAEKSPRPVQVIELGSQHQFNTRQFSGVLEAIDTANLAFKVPGTITEVLVKTGEQVKQGQIIARLDPHDYQVAVLELEARLDEAKAAKALADIELKRVKQATSDNAIAEVNLDRAVSGYKRSQAMVKVVEQNLQKAKDALSYTELTAPFDGVIGKRFSEQFEQAAPGFPVFTIHQPSLLQAVVDIPESLINQFESQPSGAVSWYGNNTPIPATLKEVSTLPDPIKQTYQLTYQLDQTALTMDNSALPGKAIQLNIAFAQGEGQYCIPYSAIMQTGVTHTVFAIKDGTANPRSVTIHSLQANQACISGNVNAGDKIITGGVPYLEPSQPVGEVITTALVPPQAPNNEVFVASASEPSLSNESAPQAR</sequence>
<dbReference type="EMBL" id="PYMB01000001">
    <property type="protein sequence ID" value="PSW16411.1"/>
    <property type="molecule type" value="Genomic_DNA"/>
</dbReference>
<evidence type="ECO:0000313" key="4">
    <source>
        <dbReference type="EMBL" id="PSW16411.1"/>
    </source>
</evidence>
<dbReference type="GO" id="GO:0015562">
    <property type="term" value="F:efflux transmembrane transporter activity"/>
    <property type="evidence" value="ECO:0007669"/>
    <property type="project" value="TreeGrafter"/>
</dbReference>
<dbReference type="PANTHER" id="PTHR30469:SF20">
    <property type="entry name" value="EFFLUX RND TRANSPORTER PERIPLASMIC ADAPTOR SUBUNIT"/>
    <property type="match status" value="1"/>
</dbReference>
<evidence type="ECO:0000256" key="2">
    <source>
        <dbReference type="SAM" id="Coils"/>
    </source>
</evidence>
<dbReference type="Proteomes" id="UP000241346">
    <property type="component" value="Unassembled WGS sequence"/>
</dbReference>
<dbReference type="Gene3D" id="2.40.30.170">
    <property type="match status" value="1"/>
</dbReference>
<evidence type="ECO:0000313" key="5">
    <source>
        <dbReference type="Proteomes" id="UP000241346"/>
    </source>
</evidence>
<dbReference type="RefSeq" id="WP_107297032.1">
    <property type="nucleotide sequence ID" value="NZ_PYMB01000001.1"/>
</dbReference>
<feature type="domain" description="Multidrug resistance protein MdtA-like barrel-sandwich hybrid" evidence="3">
    <location>
        <begin position="61"/>
        <end position="182"/>
    </location>
</feature>
<dbReference type="InterPro" id="IPR058625">
    <property type="entry name" value="MdtA-like_BSH"/>
</dbReference>
<name>A0A2T3NLM4_9GAMM</name>
<gene>
    <name evidence="4" type="ORF">C9J01_05280</name>
</gene>
<dbReference type="InterPro" id="IPR006143">
    <property type="entry name" value="RND_pump_MFP"/>
</dbReference>
<dbReference type="Pfam" id="PF25917">
    <property type="entry name" value="BSH_RND"/>
    <property type="match status" value="1"/>
</dbReference>
<feature type="coiled-coil region" evidence="2">
    <location>
        <begin position="100"/>
        <end position="165"/>
    </location>
</feature>
<dbReference type="OrthoDB" id="2110899at2"/>
<organism evidence="4 5">
    <name type="scientific">Photobacterium rosenbergii</name>
    <dbReference type="NCBI Taxonomy" id="294936"/>
    <lineage>
        <taxon>Bacteria</taxon>
        <taxon>Pseudomonadati</taxon>
        <taxon>Pseudomonadota</taxon>
        <taxon>Gammaproteobacteria</taxon>
        <taxon>Vibrionales</taxon>
        <taxon>Vibrionaceae</taxon>
        <taxon>Photobacterium</taxon>
    </lineage>
</organism>
<dbReference type="AlphaFoldDB" id="A0A2T3NLM4"/>
<reference evidence="4 5" key="1">
    <citation type="submission" date="2018-03" db="EMBL/GenBank/DDBJ databases">
        <title>Whole genome sequencing of Histamine producing bacteria.</title>
        <authorList>
            <person name="Butler K."/>
        </authorList>
    </citation>
    <scope>NUCLEOTIDE SEQUENCE [LARGE SCALE GENOMIC DNA]</scope>
    <source>
        <strain evidence="4 5">DSM 19138</strain>
    </source>
</reference>
<comment type="similarity">
    <text evidence="1">Belongs to the membrane fusion protein (MFP) (TC 8.A.1) family.</text>
</comment>
<dbReference type="SUPFAM" id="SSF111369">
    <property type="entry name" value="HlyD-like secretion proteins"/>
    <property type="match status" value="1"/>
</dbReference>
<dbReference type="Gene3D" id="1.10.287.470">
    <property type="entry name" value="Helix hairpin bin"/>
    <property type="match status" value="1"/>
</dbReference>
<dbReference type="GO" id="GO:1990281">
    <property type="term" value="C:efflux pump complex"/>
    <property type="evidence" value="ECO:0007669"/>
    <property type="project" value="TreeGrafter"/>
</dbReference>
<keyword evidence="2" id="KW-0175">Coiled coil</keyword>
<dbReference type="PROSITE" id="PS51257">
    <property type="entry name" value="PROKAR_LIPOPROTEIN"/>
    <property type="match status" value="1"/>
</dbReference>
<evidence type="ECO:0000259" key="3">
    <source>
        <dbReference type="Pfam" id="PF25917"/>
    </source>
</evidence>
<proteinExistence type="inferred from homology"/>
<evidence type="ECO:0000256" key="1">
    <source>
        <dbReference type="ARBA" id="ARBA00009477"/>
    </source>
</evidence>
<dbReference type="PANTHER" id="PTHR30469">
    <property type="entry name" value="MULTIDRUG RESISTANCE PROTEIN MDTA"/>
    <property type="match status" value="1"/>
</dbReference>
<dbReference type="Gene3D" id="2.40.420.20">
    <property type="match status" value="1"/>
</dbReference>